<evidence type="ECO:0000313" key="1">
    <source>
        <dbReference type="EMBL" id="TCS62625.1"/>
    </source>
</evidence>
<dbReference type="RefSeq" id="WP_132939069.1">
    <property type="nucleotide sequence ID" value="NZ_CP119676.1"/>
</dbReference>
<evidence type="ECO:0000313" key="2">
    <source>
        <dbReference type="Proteomes" id="UP000295304"/>
    </source>
</evidence>
<gene>
    <name evidence="1" type="ORF">EDD55_105173</name>
</gene>
<organism evidence="1 2">
    <name type="scientific">Varunaivibrio sulfuroxidans</name>
    <dbReference type="NCBI Taxonomy" id="1773489"/>
    <lineage>
        <taxon>Bacteria</taxon>
        <taxon>Pseudomonadati</taxon>
        <taxon>Pseudomonadota</taxon>
        <taxon>Alphaproteobacteria</taxon>
        <taxon>Rhodospirillales</taxon>
        <taxon>Magnetovibrionaceae</taxon>
        <taxon>Varunaivibrio</taxon>
    </lineage>
</organism>
<dbReference type="EMBL" id="SLZW01000005">
    <property type="protein sequence ID" value="TCS62625.1"/>
    <property type="molecule type" value="Genomic_DNA"/>
</dbReference>
<proteinExistence type="predicted"/>
<dbReference type="OrthoDB" id="7338130at2"/>
<dbReference type="Proteomes" id="UP000295304">
    <property type="component" value="Unassembled WGS sequence"/>
</dbReference>
<keyword evidence="2" id="KW-1185">Reference proteome</keyword>
<protein>
    <submittedName>
        <fullName evidence="1">Uncharacterized protein</fullName>
    </submittedName>
</protein>
<comment type="caution">
    <text evidence="1">The sequence shown here is derived from an EMBL/GenBank/DDBJ whole genome shotgun (WGS) entry which is preliminary data.</text>
</comment>
<accession>A0A4R3JBF5</accession>
<reference evidence="1 2" key="1">
    <citation type="submission" date="2019-03" db="EMBL/GenBank/DDBJ databases">
        <title>Genomic Encyclopedia of Type Strains, Phase IV (KMG-IV): sequencing the most valuable type-strain genomes for metagenomic binning, comparative biology and taxonomic classification.</title>
        <authorList>
            <person name="Goeker M."/>
        </authorList>
    </citation>
    <scope>NUCLEOTIDE SEQUENCE [LARGE SCALE GENOMIC DNA]</scope>
    <source>
        <strain evidence="1 2">DSM 101688</strain>
    </source>
</reference>
<dbReference type="AlphaFoldDB" id="A0A4R3JBF5"/>
<name>A0A4R3JBF5_9PROT</name>
<sequence>MTASTYGKIAYMVGTVLSIAGCQTTAVGLTTPNASLAREIASRNCAIGNKKSGIFRATTEINPSEIYVYSVTEKKNGWKIANFSTPMLRSRVNLYFNTETAEFACGTDNWRELSDSPVTKQMPKTFLITPNQGLRASASPSNVQKQAIAVQWDGFSHLMSGVIEETRKGKGGDIKVILPDNQGTCLGRYNYTQEGKGNWSIACANNLAASGSFTAFGDGKGTIGKGFDARGREVLYMMAGAL</sequence>